<feature type="compositionally biased region" description="Acidic residues" evidence="1">
    <location>
        <begin position="225"/>
        <end position="236"/>
    </location>
</feature>
<organism evidence="3 4">
    <name type="scientific">Microbispora cellulosiformans</name>
    <dbReference type="NCBI Taxonomy" id="2614688"/>
    <lineage>
        <taxon>Bacteria</taxon>
        <taxon>Bacillati</taxon>
        <taxon>Actinomycetota</taxon>
        <taxon>Actinomycetes</taxon>
        <taxon>Streptosporangiales</taxon>
        <taxon>Streptosporangiaceae</taxon>
        <taxon>Microbispora</taxon>
    </lineage>
</organism>
<feature type="region of interest" description="Disordered" evidence="1">
    <location>
        <begin position="252"/>
        <end position="271"/>
    </location>
</feature>
<feature type="transmembrane region" description="Helical" evidence="2">
    <location>
        <begin position="67"/>
        <end position="89"/>
    </location>
</feature>
<evidence type="ECO:0000313" key="3">
    <source>
        <dbReference type="EMBL" id="KAA9376329.1"/>
    </source>
</evidence>
<sequence length="563" mass="58039">MEVLVALLAFAGALLAGITTGVLVGRLRDEPAGWLIAWSIATGALAVSLGAVAVGHLTGFGPLTFRVYQITGSLLAPLWLAVGVLQLLAEKAAARFAGWLLGAALTVVGTVIMVLDPIVASGFAKALPDGPTHWDLWPEWLLRGVHGLVVFLLLLALGIALMSWRDGDDYDADNMNATVVIAPAGMAVAGALEFGLPGLVVVVLMAAAAGGVWYAVARPLAPYDDEDEEDEAPEEEWQGRRGGRADTALRAESRVPSAPSGPNVASGGPGGLGNPGALGAAAGAAGAAGAVPPGAAPRRSGLGDLVAEYRAGEQGEVDYAARMRPPDARPDGRSDIRPDGRPLADDFGGPATGQLLAADQYGQPRRPDYAMPATPAMPAMPAGPGAAPDRAMPATGALYPGAPSGATPVGGAELPSPADLAASFGVGFGRSRQGVSPEGAQQAGRPARQGGSVRPSPGIYGLLTVFTLLDGSGEAFDKLAEETVEAVQRNEPDTLLFVCHAVKSAPLQRIVYELYRDEVGYGEHQRQPHMERFTTERVKYVLAANVIELAVNAAKVVPLPTRM</sequence>
<feature type="compositionally biased region" description="Low complexity" evidence="1">
    <location>
        <begin position="369"/>
        <end position="394"/>
    </location>
</feature>
<evidence type="ECO:0000256" key="2">
    <source>
        <dbReference type="SAM" id="Phobius"/>
    </source>
</evidence>
<keyword evidence="4" id="KW-1185">Reference proteome</keyword>
<evidence type="ECO:0000256" key="1">
    <source>
        <dbReference type="SAM" id="MobiDB-lite"/>
    </source>
</evidence>
<keyword evidence="2" id="KW-1133">Transmembrane helix</keyword>
<accession>A0A5J5JZF4</accession>
<feature type="transmembrane region" description="Helical" evidence="2">
    <location>
        <begin position="32"/>
        <end position="55"/>
    </location>
</feature>
<feature type="transmembrane region" description="Helical" evidence="2">
    <location>
        <begin position="198"/>
        <end position="216"/>
    </location>
</feature>
<feature type="compositionally biased region" description="Low complexity" evidence="1">
    <location>
        <begin position="256"/>
        <end position="266"/>
    </location>
</feature>
<feature type="region of interest" description="Disordered" evidence="1">
    <location>
        <begin position="225"/>
        <end position="244"/>
    </location>
</feature>
<dbReference type="AlphaFoldDB" id="A0A5J5JZF4"/>
<feature type="transmembrane region" description="Helical" evidence="2">
    <location>
        <begin position="96"/>
        <end position="120"/>
    </location>
</feature>
<feature type="region of interest" description="Disordered" evidence="1">
    <location>
        <begin position="321"/>
        <end position="395"/>
    </location>
</feature>
<keyword evidence="2" id="KW-0812">Transmembrane</keyword>
<dbReference type="InterPro" id="IPR011008">
    <property type="entry name" value="Dimeric_a/b-barrel"/>
</dbReference>
<dbReference type="Proteomes" id="UP000327011">
    <property type="component" value="Unassembled WGS sequence"/>
</dbReference>
<comment type="caution">
    <text evidence="3">The sequence shown here is derived from an EMBL/GenBank/DDBJ whole genome shotgun (WGS) entry which is preliminary data.</text>
</comment>
<proteinExistence type="predicted"/>
<feature type="transmembrane region" description="Helical" evidence="2">
    <location>
        <begin position="140"/>
        <end position="162"/>
    </location>
</feature>
<feature type="compositionally biased region" description="Basic and acidic residues" evidence="1">
    <location>
        <begin position="321"/>
        <end position="344"/>
    </location>
</feature>
<keyword evidence="2" id="KW-0472">Membrane</keyword>
<dbReference type="SUPFAM" id="SSF54909">
    <property type="entry name" value="Dimeric alpha+beta barrel"/>
    <property type="match status" value="1"/>
</dbReference>
<gene>
    <name evidence="3" type="ORF">F5972_23155</name>
</gene>
<dbReference type="RefSeq" id="WP_150935784.1">
    <property type="nucleotide sequence ID" value="NZ_VYTZ01000008.1"/>
</dbReference>
<dbReference type="EMBL" id="VYTZ01000008">
    <property type="protein sequence ID" value="KAA9376329.1"/>
    <property type="molecule type" value="Genomic_DNA"/>
</dbReference>
<reference evidence="3 4" key="1">
    <citation type="submission" date="2019-09" db="EMBL/GenBank/DDBJ databases">
        <title>Screening of Novel Bioactive Compounds from Soil-Associated.</title>
        <authorList>
            <person name="Gong X."/>
        </authorList>
    </citation>
    <scope>NUCLEOTIDE SEQUENCE [LARGE SCALE GENOMIC DNA]</scope>
    <source>
        <strain evidence="3 4">Gxj-6</strain>
    </source>
</reference>
<protein>
    <recommendedName>
        <fullName evidence="5">ABM domain-containing protein</fullName>
    </recommendedName>
</protein>
<feature type="transmembrane region" description="Helical" evidence="2">
    <location>
        <begin position="6"/>
        <end position="25"/>
    </location>
</feature>
<dbReference type="Gene3D" id="3.30.70.100">
    <property type="match status" value="1"/>
</dbReference>
<evidence type="ECO:0000313" key="4">
    <source>
        <dbReference type="Proteomes" id="UP000327011"/>
    </source>
</evidence>
<feature type="region of interest" description="Disordered" evidence="1">
    <location>
        <begin position="431"/>
        <end position="454"/>
    </location>
</feature>
<name>A0A5J5JZF4_9ACTN</name>
<evidence type="ECO:0008006" key="5">
    <source>
        <dbReference type="Google" id="ProtNLM"/>
    </source>
</evidence>